<gene>
    <name evidence="2" type="ORF">GCM10011316_31860</name>
</gene>
<dbReference type="EMBL" id="BMFA01000010">
    <property type="protein sequence ID" value="GGB57393.1"/>
    <property type="molecule type" value="Genomic_DNA"/>
</dbReference>
<accession>A0A916TM89</accession>
<sequence>MILRTVLLTLRSVCSRAARNRDGVAAVEFALILPLLLILAIGMAETTEALNHDQKVSKVASTMADLVAQSKSSISEDIMDSFFLGAEALMLPYDDTNLTVAIASVTYDINGLNPTVDWSYGNKARQPWAKGAPPPFTMPATLGAPNLSLIVAEAEYTYTPMFATLIQNIFPRATSLTLEDRYYLRPRLVGQLACTDCQ</sequence>
<proteinExistence type="predicted"/>
<comment type="caution">
    <text evidence="2">The sequence shown here is derived from an EMBL/GenBank/DDBJ whole genome shotgun (WGS) entry which is preliminary data.</text>
</comment>
<dbReference type="OrthoDB" id="7189296at2"/>
<evidence type="ECO:0000259" key="1">
    <source>
        <dbReference type="Pfam" id="PF07811"/>
    </source>
</evidence>
<dbReference type="InterPro" id="IPR012495">
    <property type="entry name" value="TadE-like_dom"/>
</dbReference>
<name>A0A916TM89_9HYPH</name>
<feature type="domain" description="TadE-like" evidence="1">
    <location>
        <begin position="23"/>
        <end position="62"/>
    </location>
</feature>
<protein>
    <recommendedName>
        <fullName evidence="1">TadE-like domain-containing protein</fullName>
    </recommendedName>
</protein>
<evidence type="ECO:0000313" key="2">
    <source>
        <dbReference type="EMBL" id="GGB57393.1"/>
    </source>
</evidence>
<reference evidence="2" key="2">
    <citation type="submission" date="2020-09" db="EMBL/GenBank/DDBJ databases">
        <authorList>
            <person name="Sun Q."/>
            <person name="Zhou Y."/>
        </authorList>
    </citation>
    <scope>NUCLEOTIDE SEQUENCE</scope>
    <source>
        <strain evidence="2">CGMCC 1.12426</strain>
    </source>
</reference>
<organism evidence="2 3">
    <name type="scientific">Roseibium aquae</name>
    <dbReference type="NCBI Taxonomy" id="1323746"/>
    <lineage>
        <taxon>Bacteria</taxon>
        <taxon>Pseudomonadati</taxon>
        <taxon>Pseudomonadota</taxon>
        <taxon>Alphaproteobacteria</taxon>
        <taxon>Hyphomicrobiales</taxon>
        <taxon>Stappiaceae</taxon>
        <taxon>Roseibium</taxon>
    </lineage>
</organism>
<dbReference type="Pfam" id="PF07811">
    <property type="entry name" value="TadE"/>
    <property type="match status" value="1"/>
</dbReference>
<reference evidence="2" key="1">
    <citation type="journal article" date="2014" name="Int. J. Syst. Evol. Microbiol.">
        <title>Complete genome sequence of Corynebacterium casei LMG S-19264T (=DSM 44701T), isolated from a smear-ripened cheese.</title>
        <authorList>
            <consortium name="US DOE Joint Genome Institute (JGI-PGF)"/>
            <person name="Walter F."/>
            <person name="Albersmeier A."/>
            <person name="Kalinowski J."/>
            <person name="Ruckert C."/>
        </authorList>
    </citation>
    <scope>NUCLEOTIDE SEQUENCE</scope>
    <source>
        <strain evidence="2">CGMCC 1.12426</strain>
    </source>
</reference>
<evidence type="ECO:0000313" key="3">
    <source>
        <dbReference type="Proteomes" id="UP000605148"/>
    </source>
</evidence>
<dbReference type="Proteomes" id="UP000605148">
    <property type="component" value="Unassembled WGS sequence"/>
</dbReference>
<keyword evidence="3" id="KW-1185">Reference proteome</keyword>
<dbReference type="RefSeq" id="WP_150497363.1">
    <property type="nucleotide sequence ID" value="NZ_BMFA01000010.1"/>
</dbReference>
<dbReference type="AlphaFoldDB" id="A0A916TM89"/>